<comment type="similarity">
    <text evidence="7">Belongs to the binding-protein-dependent transport system permease family.</text>
</comment>
<accession>U5W412</accession>
<feature type="transmembrane region" description="Helical" evidence="7">
    <location>
        <begin position="131"/>
        <end position="151"/>
    </location>
</feature>
<keyword evidence="6 7" id="KW-0472">Membrane</keyword>
<evidence type="ECO:0000256" key="7">
    <source>
        <dbReference type="RuleBase" id="RU363032"/>
    </source>
</evidence>
<evidence type="ECO:0000256" key="8">
    <source>
        <dbReference type="SAM" id="MobiDB-lite"/>
    </source>
</evidence>
<evidence type="ECO:0000256" key="6">
    <source>
        <dbReference type="ARBA" id="ARBA00023136"/>
    </source>
</evidence>
<dbReference type="PANTHER" id="PTHR30151:SF38">
    <property type="entry name" value="ALIPHATIC SULFONATES TRANSPORT PERMEASE PROTEIN SSUC-RELATED"/>
    <property type="match status" value="1"/>
</dbReference>
<dbReference type="Gene3D" id="1.10.3720.10">
    <property type="entry name" value="MetI-like"/>
    <property type="match status" value="1"/>
</dbReference>
<dbReference type="InterPro" id="IPR000515">
    <property type="entry name" value="MetI-like"/>
</dbReference>
<evidence type="ECO:0000256" key="3">
    <source>
        <dbReference type="ARBA" id="ARBA00022475"/>
    </source>
</evidence>
<name>U5W412_9ACTN</name>
<protein>
    <submittedName>
        <fullName evidence="10">Binding-protein-dependent transport systems inner membrane component</fullName>
    </submittedName>
</protein>
<gene>
    <name evidence="10" type="ORF">AFR_22250</name>
</gene>
<feature type="transmembrane region" description="Helical" evidence="7">
    <location>
        <begin position="252"/>
        <end position="275"/>
    </location>
</feature>
<sequence>MTTSDLIRTEAPPQAALPAREQVTLRPSSRRDRRPVVPRPVRRALGPLGVLAIWYALSATGVLPPEVLASPVDVLAKAWDMTLSGELPTAIAVSGERVLYGFAIGASIGTFFALIAGLFRVGEDLVDSTVGMLRTLPWVGLIPLFIIWFGIDEQPKIALVALGVTFPLYFNIYAGIRGVDAQLIEAGNVLGLGRGGLIRHVILPGALPNALVGLRYALGSAWLALVFAEQVNASQGIGYLMTNAEQFFQTDVIVVCLIVYAFLGLFTDLIVRLAIRYLLAWRASFEGS</sequence>
<dbReference type="OrthoDB" id="9796361at2"/>
<dbReference type="CDD" id="cd06261">
    <property type="entry name" value="TM_PBP2"/>
    <property type="match status" value="1"/>
</dbReference>
<proteinExistence type="inferred from homology"/>
<dbReference type="FunFam" id="1.10.3720.10:FF:000003">
    <property type="entry name" value="Aliphatic sulfonate ABC transporter permease"/>
    <property type="match status" value="1"/>
</dbReference>
<dbReference type="SUPFAM" id="SSF161098">
    <property type="entry name" value="MetI-like"/>
    <property type="match status" value="1"/>
</dbReference>
<keyword evidence="3" id="KW-1003">Cell membrane</keyword>
<keyword evidence="11" id="KW-1185">Reference proteome</keyword>
<evidence type="ECO:0000256" key="5">
    <source>
        <dbReference type="ARBA" id="ARBA00022989"/>
    </source>
</evidence>
<keyword evidence="4 7" id="KW-0812">Transmembrane</keyword>
<feature type="domain" description="ABC transmembrane type-1" evidence="9">
    <location>
        <begin position="87"/>
        <end position="271"/>
    </location>
</feature>
<dbReference type="HOGENOM" id="CLU_046113_1_2_11"/>
<keyword evidence="5 7" id="KW-1133">Transmembrane helix</keyword>
<dbReference type="PATRIC" id="fig|1246995.3.peg.4510"/>
<dbReference type="AlphaFoldDB" id="U5W412"/>
<reference evidence="10 11" key="1">
    <citation type="journal article" date="2014" name="J. Biotechnol.">
        <title>Complete genome sequence of the actinobacterium Actinoplanes friuliensis HAG 010964, producer of the lipopeptide antibiotic friulimycin.</title>
        <authorList>
            <person name="Ruckert C."/>
            <person name="Szczepanowski R."/>
            <person name="Albersmeier A."/>
            <person name="Goesmann A."/>
            <person name="Fischer N."/>
            <person name="Steinkamper A."/>
            <person name="Puhler A."/>
            <person name="Biener R."/>
            <person name="Schwartz D."/>
            <person name="Kalinowski J."/>
        </authorList>
    </citation>
    <scope>NUCLEOTIDE SEQUENCE [LARGE SCALE GENOMIC DNA]</scope>
    <source>
        <strain evidence="10 11">DSM 7358</strain>
    </source>
</reference>
<dbReference type="KEGG" id="afs:AFR_22250"/>
<dbReference type="Proteomes" id="UP000017746">
    <property type="component" value="Chromosome"/>
</dbReference>
<organism evidence="10 11">
    <name type="scientific">Actinoplanes friuliensis DSM 7358</name>
    <dbReference type="NCBI Taxonomy" id="1246995"/>
    <lineage>
        <taxon>Bacteria</taxon>
        <taxon>Bacillati</taxon>
        <taxon>Actinomycetota</taxon>
        <taxon>Actinomycetes</taxon>
        <taxon>Micromonosporales</taxon>
        <taxon>Micromonosporaceae</taxon>
        <taxon>Actinoplanes</taxon>
    </lineage>
</organism>
<evidence type="ECO:0000256" key="2">
    <source>
        <dbReference type="ARBA" id="ARBA00022448"/>
    </source>
</evidence>
<evidence type="ECO:0000313" key="10">
    <source>
        <dbReference type="EMBL" id="AGZ42720.1"/>
    </source>
</evidence>
<dbReference type="Pfam" id="PF00528">
    <property type="entry name" value="BPD_transp_1"/>
    <property type="match status" value="1"/>
</dbReference>
<feature type="region of interest" description="Disordered" evidence="8">
    <location>
        <begin position="1"/>
        <end position="36"/>
    </location>
</feature>
<evidence type="ECO:0000256" key="4">
    <source>
        <dbReference type="ARBA" id="ARBA00022692"/>
    </source>
</evidence>
<feature type="transmembrane region" description="Helical" evidence="7">
    <location>
        <begin position="98"/>
        <end position="119"/>
    </location>
</feature>
<comment type="subcellular location">
    <subcellularLocation>
        <location evidence="1 7">Cell membrane</location>
        <topology evidence="1 7">Multi-pass membrane protein</topology>
    </subcellularLocation>
</comment>
<dbReference type="PANTHER" id="PTHR30151">
    <property type="entry name" value="ALKANE SULFONATE ABC TRANSPORTER-RELATED, MEMBRANE SUBUNIT"/>
    <property type="match status" value="1"/>
</dbReference>
<dbReference type="PROSITE" id="PS50928">
    <property type="entry name" value="ABC_TM1"/>
    <property type="match status" value="1"/>
</dbReference>
<evidence type="ECO:0000259" key="9">
    <source>
        <dbReference type="PROSITE" id="PS50928"/>
    </source>
</evidence>
<feature type="transmembrane region" description="Helical" evidence="7">
    <location>
        <begin position="157"/>
        <end position="176"/>
    </location>
</feature>
<dbReference type="InterPro" id="IPR035906">
    <property type="entry name" value="MetI-like_sf"/>
</dbReference>
<keyword evidence="2 7" id="KW-0813">Transport</keyword>
<dbReference type="GO" id="GO:0042918">
    <property type="term" value="P:alkanesulfonate transmembrane transport"/>
    <property type="evidence" value="ECO:0007669"/>
    <property type="project" value="UniProtKB-ARBA"/>
</dbReference>
<dbReference type="STRING" id="1246995.AFR_22250"/>
<dbReference type="RefSeq" id="WP_023363091.1">
    <property type="nucleotide sequence ID" value="NC_022657.1"/>
</dbReference>
<dbReference type="eggNOG" id="COG0600">
    <property type="taxonomic scope" value="Bacteria"/>
</dbReference>
<evidence type="ECO:0000313" key="11">
    <source>
        <dbReference type="Proteomes" id="UP000017746"/>
    </source>
</evidence>
<dbReference type="EMBL" id="CP006272">
    <property type="protein sequence ID" value="AGZ42720.1"/>
    <property type="molecule type" value="Genomic_DNA"/>
</dbReference>
<dbReference type="GO" id="GO:0005886">
    <property type="term" value="C:plasma membrane"/>
    <property type="evidence" value="ECO:0007669"/>
    <property type="project" value="UniProtKB-SubCell"/>
</dbReference>
<evidence type="ECO:0000256" key="1">
    <source>
        <dbReference type="ARBA" id="ARBA00004651"/>
    </source>
</evidence>